<sequence length="101" mass="11578">MTSNFINASARQQYCILLIFDKFWGGDKEINVVFGERNQELITDNAGLIAETLKVKDYFDLVDALNYMSMIGWQIDHILPMDTNHDGGKAGPLRYLMHRPL</sequence>
<dbReference type="AlphaFoldDB" id="A0A929KYB5"/>
<dbReference type="Proteomes" id="UP000622475">
    <property type="component" value="Unassembled WGS sequence"/>
</dbReference>
<keyword evidence="2" id="KW-1185">Reference proteome</keyword>
<reference evidence="1" key="1">
    <citation type="submission" date="2020-10" db="EMBL/GenBank/DDBJ databases">
        <title>Mucilaginibacter mali sp. nov., isolated from rhizosphere soil of apple orchard.</title>
        <authorList>
            <person name="Lee J.-S."/>
            <person name="Kim H.S."/>
            <person name="Kim J.-S."/>
        </authorList>
    </citation>
    <scope>NUCLEOTIDE SEQUENCE</scope>
    <source>
        <strain evidence="1">KCTC 22746</strain>
    </source>
</reference>
<dbReference type="EMBL" id="JADFFL010000005">
    <property type="protein sequence ID" value="MBE9662897.1"/>
    <property type="molecule type" value="Genomic_DNA"/>
</dbReference>
<gene>
    <name evidence="1" type="ORF">IRJ16_13465</name>
</gene>
<accession>A0A929KYB5</accession>
<proteinExistence type="predicted"/>
<name>A0A929KYB5_9SPHI</name>
<evidence type="ECO:0000313" key="1">
    <source>
        <dbReference type="EMBL" id="MBE9662897.1"/>
    </source>
</evidence>
<dbReference type="RefSeq" id="WP_194112137.1">
    <property type="nucleotide sequence ID" value="NZ_JADFFL010000005.1"/>
</dbReference>
<evidence type="ECO:0000313" key="2">
    <source>
        <dbReference type="Proteomes" id="UP000622475"/>
    </source>
</evidence>
<comment type="caution">
    <text evidence="1">The sequence shown here is derived from an EMBL/GenBank/DDBJ whole genome shotgun (WGS) entry which is preliminary data.</text>
</comment>
<protein>
    <submittedName>
        <fullName evidence="1">Uncharacterized protein</fullName>
    </submittedName>
</protein>
<organism evidence="1 2">
    <name type="scientific">Mucilaginibacter myungsuensis</name>
    <dbReference type="NCBI Taxonomy" id="649104"/>
    <lineage>
        <taxon>Bacteria</taxon>
        <taxon>Pseudomonadati</taxon>
        <taxon>Bacteroidota</taxon>
        <taxon>Sphingobacteriia</taxon>
        <taxon>Sphingobacteriales</taxon>
        <taxon>Sphingobacteriaceae</taxon>
        <taxon>Mucilaginibacter</taxon>
    </lineage>
</organism>